<keyword evidence="2" id="KW-0805">Transcription regulation</keyword>
<protein>
    <submittedName>
        <fullName evidence="4">Uncharacterized protein</fullName>
    </submittedName>
</protein>
<accession>A0ABQ8HNE2</accession>
<evidence type="ECO:0000313" key="4">
    <source>
        <dbReference type="EMBL" id="KAH7565865.1"/>
    </source>
</evidence>
<dbReference type="PANTHER" id="PTHR13068">
    <property type="entry name" value="CGI-12 PROTEIN-RELATED"/>
    <property type="match status" value="1"/>
</dbReference>
<keyword evidence="5" id="KW-1185">Reference proteome</keyword>
<organism evidence="4 5">
    <name type="scientific">Xanthoceras sorbifolium</name>
    <dbReference type="NCBI Taxonomy" id="99658"/>
    <lineage>
        <taxon>Eukaryota</taxon>
        <taxon>Viridiplantae</taxon>
        <taxon>Streptophyta</taxon>
        <taxon>Embryophyta</taxon>
        <taxon>Tracheophyta</taxon>
        <taxon>Spermatophyta</taxon>
        <taxon>Magnoliopsida</taxon>
        <taxon>eudicotyledons</taxon>
        <taxon>Gunneridae</taxon>
        <taxon>Pentapetalae</taxon>
        <taxon>rosids</taxon>
        <taxon>malvids</taxon>
        <taxon>Sapindales</taxon>
        <taxon>Sapindaceae</taxon>
        <taxon>Xanthoceroideae</taxon>
        <taxon>Xanthoceras</taxon>
    </lineage>
</organism>
<proteinExistence type="inferred from homology"/>
<evidence type="ECO:0000256" key="2">
    <source>
        <dbReference type="ARBA" id="ARBA00022472"/>
    </source>
</evidence>
<keyword evidence="2" id="KW-0806">Transcription termination</keyword>
<dbReference type="SMART" id="SM00733">
    <property type="entry name" value="Mterf"/>
    <property type="match status" value="5"/>
</dbReference>
<reference evidence="4 5" key="1">
    <citation type="submission" date="2021-02" db="EMBL/GenBank/DDBJ databases">
        <title>Plant Genome Project.</title>
        <authorList>
            <person name="Zhang R.-G."/>
        </authorList>
    </citation>
    <scope>NUCLEOTIDE SEQUENCE [LARGE SCALE GENOMIC DNA]</scope>
    <source>
        <tissue evidence="4">Leaves</tissue>
    </source>
</reference>
<dbReference type="PANTHER" id="PTHR13068:SF173">
    <property type="entry name" value="EMB|CAB62602.1"/>
    <property type="match status" value="1"/>
</dbReference>
<comment type="caution">
    <text evidence="4">The sequence shown here is derived from an EMBL/GenBank/DDBJ whole genome shotgun (WGS) entry which is preliminary data.</text>
</comment>
<keyword evidence="2" id="KW-0804">Transcription</keyword>
<evidence type="ECO:0000313" key="5">
    <source>
        <dbReference type="Proteomes" id="UP000827721"/>
    </source>
</evidence>
<dbReference type="InterPro" id="IPR038538">
    <property type="entry name" value="MTERF_sf"/>
</dbReference>
<evidence type="ECO:0000256" key="1">
    <source>
        <dbReference type="ARBA" id="ARBA00007692"/>
    </source>
</evidence>
<name>A0ABQ8HNE2_9ROSI</name>
<comment type="similarity">
    <text evidence="1">Belongs to the mTERF family.</text>
</comment>
<sequence length="279" mass="32504">MELFQEMGLMGSHLGKFISHNPRLLACSLEKKLVPSTQILNKILGNVNKNRKDSIRVMIKCRWITTNPSRFLINIAVLESCGIVGSRLSMLLWHQPMIFVMEESKLRDLVSRVLDMGFSVDSGMFVHGLCTVYGLSEENFEKKLEIFRSFGFTKDEFMEIFRRAPVLPRASEKKLKLGMEFFLNKVELEKEVLIRVPWCLMLSLEERVIPRYNVMQILRSKRLLKKDLRFISVLNISEKKFLEKFVEKFTDDAEELLEAYKGHLLDSSSSSEEKKFRPV</sequence>
<dbReference type="Gene3D" id="1.25.70.10">
    <property type="entry name" value="Transcription termination factor 3, mitochondrial"/>
    <property type="match status" value="1"/>
</dbReference>
<gene>
    <name evidence="4" type="ORF">JRO89_XS08G0028000</name>
</gene>
<dbReference type="EMBL" id="JAFEMO010000008">
    <property type="protein sequence ID" value="KAH7565865.1"/>
    <property type="molecule type" value="Genomic_DNA"/>
</dbReference>
<evidence type="ECO:0000256" key="3">
    <source>
        <dbReference type="ARBA" id="ARBA00022946"/>
    </source>
</evidence>
<dbReference type="InterPro" id="IPR003690">
    <property type="entry name" value="MTERF"/>
</dbReference>
<dbReference type="Pfam" id="PF02536">
    <property type="entry name" value="mTERF"/>
    <property type="match status" value="1"/>
</dbReference>
<keyword evidence="3" id="KW-0809">Transit peptide</keyword>
<dbReference type="Proteomes" id="UP000827721">
    <property type="component" value="Unassembled WGS sequence"/>
</dbReference>